<keyword evidence="1" id="KW-0732">Signal</keyword>
<dbReference type="PANTHER" id="PTHR28156">
    <property type="entry name" value="FAS1 DOMAIN-CONTAINING PROTEIN YDR262W"/>
    <property type="match status" value="1"/>
</dbReference>
<dbReference type="AlphaFoldDB" id="A0A381LJ76"/>
<protein>
    <submittedName>
        <fullName evidence="2">Bgt-3564</fullName>
    </submittedName>
</protein>
<dbReference type="InterPro" id="IPR036378">
    <property type="entry name" value="FAS1_dom_sf"/>
</dbReference>
<dbReference type="OrthoDB" id="5551751at2759"/>
<evidence type="ECO:0000313" key="2">
    <source>
        <dbReference type="EMBL" id="SUZ13717.1"/>
    </source>
</evidence>
<dbReference type="SUPFAM" id="SSF82153">
    <property type="entry name" value="FAS1 domain"/>
    <property type="match status" value="1"/>
</dbReference>
<reference evidence="2" key="1">
    <citation type="submission" date="2018-07" db="EMBL/GenBank/DDBJ databases">
        <authorList>
            <person name="Quirk P.G."/>
            <person name="Krulwich T.A."/>
        </authorList>
    </citation>
    <scope>NUCLEOTIDE SEQUENCE</scope>
    <source>
        <strain evidence="2">96224</strain>
    </source>
</reference>
<organism evidence="2">
    <name type="scientific">Blumeria graminis f. sp. tritici 96224</name>
    <dbReference type="NCBI Taxonomy" id="1268274"/>
    <lineage>
        <taxon>Eukaryota</taxon>
        <taxon>Fungi</taxon>
        <taxon>Dikarya</taxon>
        <taxon>Ascomycota</taxon>
        <taxon>Pezizomycotina</taxon>
        <taxon>Leotiomycetes</taxon>
        <taxon>Erysiphales</taxon>
        <taxon>Erysiphaceae</taxon>
        <taxon>Blumeria</taxon>
    </lineage>
</organism>
<dbReference type="InterPro" id="IPR040200">
    <property type="entry name" value="Mug57-like"/>
</dbReference>
<evidence type="ECO:0000256" key="1">
    <source>
        <dbReference type="ARBA" id="ARBA00022729"/>
    </source>
</evidence>
<accession>A0A381LJ76</accession>
<gene>
    <name evidence="2" type="ORF">BGT96224V2_LOCUS6896</name>
</gene>
<name>A0A381LJ76_BLUGR</name>
<proteinExistence type="predicted"/>
<dbReference type="PANTHER" id="PTHR28156:SF1">
    <property type="entry name" value="FAS1 DOMAIN-CONTAINING PROTEIN YDR262W"/>
    <property type="match status" value="1"/>
</dbReference>
<sequence>MSSTSEEPFPWSDRALSDVIASVRIMNVFAGFTRDFAPIIQRLEDLNQRTTILVPANGSIMSLPRKPWESTKDYKTYGEQAFEGAEGRERARANLQSFVQAHILPFSPWKEGVKLKTLAEKEVWWQLKDEDRFVQPANAEVLDVIRAGNGEIWLLSGVLV</sequence>
<dbReference type="EMBL" id="UIGY01000247">
    <property type="protein sequence ID" value="SUZ13717.1"/>
    <property type="molecule type" value="Genomic_DNA"/>
</dbReference>